<evidence type="ECO:0000313" key="2">
    <source>
        <dbReference type="EMBL" id="CCC81981.1"/>
    </source>
</evidence>
<dbReference type="EMBL" id="FN869859">
    <property type="protein sequence ID" value="CCC81981.1"/>
    <property type="molecule type" value="Genomic_DNA"/>
</dbReference>
<dbReference type="HOGENOM" id="CLU_1801802_0_0_2"/>
<dbReference type="PaxDb" id="768679-TTX_1344"/>
<keyword evidence="1" id="KW-0472">Membrane</keyword>
<dbReference type="AlphaFoldDB" id="G4RK86"/>
<organism evidence="2 3">
    <name type="scientific">Thermoproteus tenax (strain ATCC 35583 / DSM 2078 / JCM 9277 / NBRC 100435 / Kra 1)</name>
    <dbReference type="NCBI Taxonomy" id="768679"/>
    <lineage>
        <taxon>Archaea</taxon>
        <taxon>Thermoproteota</taxon>
        <taxon>Thermoprotei</taxon>
        <taxon>Thermoproteales</taxon>
        <taxon>Thermoproteaceae</taxon>
        <taxon>Thermoproteus</taxon>
    </lineage>
</organism>
<reference evidence="2 3" key="1">
    <citation type="journal article" date="2011" name="PLoS ONE">
        <title>The complete genome sequence of Thermoproteus tenax: a physiologically versatile member of the Crenarchaeota.</title>
        <authorList>
            <person name="Siebers B."/>
            <person name="Zaparty M."/>
            <person name="Raddatz G."/>
            <person name="Tjaden B."/>
            <person name="Albers S.V."/>
            <person name="Bell S.D."/>
            <person name="Blombach F."/>
            <person name="Kletzin A."/>
            <person name="Kyrpides N."/>
            <person name="Lanz C."/>
            <person name="Plagens A."/>
            <person name="Rampp M."/>
            <person name="Rosinus A."/>
            <person name="von Jan M."/>
            <person name="Makarova K.S."/>
            <person name="Klenk H.P."/>
            <person name="Schuster S.C."/>
            <person name="Hensel R."/>
        </authorList>
    </citation>
    <scope>NUCLEOTIDE SEQUENCE [LARGE SCALE GENOMIC DNA]</scope>
    <source>
        <strain evidence="3">ATCC 35583 / DSM 2078 / JCM 9277 / NBRC 100435 / Kra 1</strain>
    </source>
</reference>
<keyword evidence="3" id="KW-1185">Reference proteome</keyword>
<dbReference type="PATRIC" id="fig|768679.9.peg.1365"/>
<dbReference type="Proteomes" id="UP000002654">
    <property type="component" value="Chromosome"/>
</dbReference>
<feature type="transmembrane region" description="Helical" evidence="1">
    <location>
        <begin position="12"/>
        <end position="30"/>
    </location>
</feature>
<accession>G4RK86</accession>
<dbReference type="STRING" id="768679.TTX_1344"/>
<keyword evidence="1" id="KW-1133">Transmembrane helix</keyword>
<gene>
    <name evidence="2" type="ordered locus">TTX_1344</name>
</gene>
<evidence type="ECO:0000313" key="3">
    <source>
        <dbReference type="Proteomes" id="UP000002654"/>
    </source>
</evidence>
<proteinExistence type="predicted"/>
<name>G4RK86_THETK</name>
<sequence>MWGDDYELGIRLWRSGYALVAVPIIVGKHFRSATIGRKLNAVLEYWSGVSGTAVPIAYDSHWPLNAMIRFMALFPNMKRLRIRSYVDGIRLGLKLRRGVFRHIANKRSKPRIKRDDPGTILRFGFLACTNIYIDYALFAQSYT</sequence>
<dbReference type="KEGG" id="ttn:TTX_1344"/>
<feature type="transmembrane region" description="Helical" evidence="1">
    <location>
        <begin position="119"/>
        <end position="138"/>
    </location>
</feature>
<protein>
    <submittedName>
        <fullName evidence="2">Uncharacterized protein</fullName>
    </submittedName>
</protein>
<evidence type="ECO:0000256" key="1">
    <source>
        <dbReference type="SAM" id="Phobius"/>
    </source>
</evidence>
<keyword evidence="1" id="KW-0812">Transmembrane</keyword>